<feature type="transmembrane region" description="Helical" evidence="1">
    <location>
        <begin position="6"/>
        <end position="22"/>
    </location>
</feature>
<reference evidence="2 3" key="1">
    <citation type="submission" date="2016-10" db="EMBL/GenBank/DDBJ databases">
        <authorList>
            <person name="de Groot N.N."/>
        </authorList>
    </citation>
    <scope>NUCLEOTIDE SEQUENCE [LARGE SCALE GENOMIC DNA]</scope>
    <source>
        <strain evidence="2 3">ATCC BAA-466</strain>
    </source>
</reference>
<dbReference type="Proteomes" id="UP000199708">
    <property type="component" value="Unassembled WGS sequence"/>
</dbReference>
<accession>A0A1G7NY20</accession>
<evidence type="ECO:0000313" key="3">
    <source>
        <dbReference type="Proteomes" id="UP000199708"/>
    </source>
</evidence>
<dbReference type="AlphaFoldDB" id="A0A1G7NY20"/>
<sequence length="105" mass="12008">MGSVLIMFIVYGALIIILQILLSKMKNKWFGLILPSISFVYSTSLSLVLNITPLQQSDNMKSLMDFVSTFLVNNIPTFILLAIHFSIRKKRNISSQIEKMKIRDL</sequence>
<proteinExistence type="predicted"/>
<keyword evidence="3" id="KW-1185">Reference proteome</keyword>
<keyword evidence="1" id="KW-0812">Transmembrane</keyword>
<keyword evidence="1" id="KW-1133">Transmembrane helix</keyword>
<evidence type="ECO:0000313" key="2">
    <source>
        <dbReference type="EMBL" id="SDF78100.1"/>
    </source>
</evidence>
<gene>
    <name evidence="2" type="ORF">SAMN05421791_10122</name>
</gene>
<dbReference type="OrthoDB" id="2200068at2"/>
<feature type="transmembrane region" description="Helical" evidence="1">
    <location>
        <begin position="63"/>
        <end position="87"/>
    </location>
</feature>
<feature type="transmembrane region" description="Helical" evidence="1">
    <location>
        <begin position="29"/>
        <end position="51"/>
    </location>
</feature>
<keyword evidence="1" id="KW-0472">Membrane</keyword>
<name>A0A1G7NY20_9LACT</name>
<dbReference type="EMBL" id="FNCK01000001">
    <property type="protein sequence ID" value="SDF78100.1"/>
    <property type="molecule type" value="Genomic_DNA"/>
</dbReference>
<organism evidence="2 3">
    <name type="scientific">Facklamia miroungae</name>
    <dbReference type="NCBI Taxonomy" id="120956"/>
    <lineage>
        <taxon>Bacteria</taxon>
        <taxon>Bacillati</taxon>
        <taxon>Bacillota</taxon>
        <taxon>Bacilli</taxon>
        <taxon>Lactobacillales</taxon>
        <taxon>Aerococcaceae</taxon>
        <taxon>Facklamia</taxon>
    </lineage>
</organism>
<evidence type="ECO:0000256" key="1">
    <source>
        <dbReference type="SAM" id="Phobius"/>
    </source>
</evidence>
<dbReference type="RefSeq" id="WP_090288733.1">
    <property type="nucleotide sequence ID" value="NZ_FNCK01000001.1"/>
</dbReference>
<protein>
    <submittedName>
        <fullName evidence="2">Uncharacterized protein</fullName>
    </submittedName>
</protein>